<name>A0A1M5RBE9_9GAMM</name>
<organism evidence="2 3">
    <name type="scientific">Ferrimonas marina</name>
    <dbReference type="NCBI Taxonomy" id="299255"/>
    <lineage>
        <taxon>Bacteria</taxon>
        <taxon>Pseudomonadati</taxon>
        <taxon>Pseudomonadota</taxon>
        <taxon>Gammaproteobacteria</taxon>
        <taxon>Alteromonadales</taxon>
        <taxon>Ferrimonadaceae</taxon>
        <taxon>Ferrimonas</taxon>
    </lineage>
</organism>
<dbReference type="Proteomes" id="UP000184268">
    <property type="component" value="Unassembled WGS sequence"/>
</dbReference>
<dbReference type="AlphaFoldDB" id="A0A1M5RBE9"/>
<feature type="transmembrane region" description="Helical" evidence="1">
    <location>
        <begin position="131"/>
        <end position="154"/>
    </location>
</feature>
<proteinExistence type="predicted"/>
<sequence length="168" mass="18563">MSAFLLSQVLVSIAIVFDLLSFQLKDRRKIVGCLCMAGVLISSHFALLEQWTAAGLMAIATVRYFISIFSTKGILKWGFVCTSIGLSLVTYSGIASVLSCFGSCLQTIGAFQANDRRLREFMQVGTSFWLVHNYIVGSPTAVVMELLFILSNLIGYFRYYVKSRATIG</sequence>
<keyword evidence="1" id="KW-0812">Transmembrane</keyword>
<dbReference type="OrthoDB" id="7858522at2"/>
<dbReference type="EMBL" id="FQXG01000002">
    <property type="protein sequence ID" value="SHH23677.1"/>
    <property type="molecule type" value="Genomic_DNA"/>
</dbReference>
<evidence type="ECO:0000256" key="1">
    <source>
        <dbReference type="SAM" id="Phobius"/>
    </source>
</evidence>
<feature type="transmembrane region" description="Helical" evidence="1">
    <location>
        <begin position="6"/>
        <end position="24"/>
    </location>
</feature>
<keyword evidence="3" id="KW-1185">Reference proteome</keyword>
<protein>
    <submittedName>
        <fullName evidence="2">Inner membrane protein</fullName>
    </submittedName>
</protein>
<reference evidence="2 3" key="1">
    <citation type="submission" date="2016-11" db="EMBL/GenBank/DDBJ databases">
        <authorList>
            <person name="Jaros S."/>
            <person name="Januszkiewicz K."/>
            <person name="Wedrychowicz H."/>
        </authorList>
    </citation>
    <scope>NUCLEOTIDE SEQUENCE [LARGE SCALE GENOMIC DNA]</scope>
    <source>
        <strain evidence="2 3">DSM 16917</strain>
    </source>
</reference>
<dbReference type="Pfam" id="PF10688">
    <property type="entry name" value="Imp-YgjV"/>
    <property type="match status" value="1"/>
</dbReference>
<evidence type="ECO:0000313" key="3">
    <source>
        <dbReference type="Proteomes" id="UP000184268"/>
    </source>
</evidence>
<keyword evidence="1" id="KW-0472">Membrane</keyword>
<dbReference type="InterPro" id="IPR026267">
    <property type="entry name" value="YgjV"/>
</dbReference>
<evidence type="ECO:0000313" key="2">
    <source>
        <dbReference type="EMBL" id="SHH23677.1"/>
    </source>
</evidence>
<dbReference type="InterPro" id="IPR019629">
    <property type="entry name" value="Uncharacterised_HI1736/YgjV"/>
</dbReference>
<gene>
    <name evidence="2" type="ORF">SAMN02745129_1559</name>
</gene>
<accession>A0A1M5RBE9</accession>
<feature type="transmembrane region" description="Helical" evidence="1">
    <location>
        <begin position="31"/>
        <end position="48"/>
    </location>
</feature>
<feature type="transmembrane region" description="Helical" evidence="1">
    <location>
        <begin position="87"/>
        <end position="111"/>
    </location>
</feature>
<dbReference type="PIRSF" id="PIRSF011443">
    <property type="entry name" value="YgjV"/>
    <property type="match status" value="1"/>
</dbReference>
<dbReference type="RefSeq" id="WP_067657548.1">
    <property type="nucleotide sequence ID" value="NZ_FQXG01000002.1"/>
</dbReference>
<keyword evidence="1" id="KW-1133">Transmembrane helix</keyword>
<feature type="transmembrane region" description="Helical" evidence="1">
    <location>
        <begin position="54"/>
        <end position="75"/>
    </location>
</feature>